<comment type="caution">
    <text evidence="8">The sequence shown here is derived from an EMBL/GenBank/DDBJ whole genome shotgun (WGS) entry which is preliminary data.</text>
</comment>
<dbReference type="Proteomes" id="UP000730618">
    <property type="component" value="Unassembled WGS sequence"/>
</dbReference>
<gene>
    <name evidence="8" type="primary">gdnC_1</name>
    <name evidence="8" type="ORF">PAECIP111802_04248</name>
</gene>
<feature type="transmembrane region" description="Helical" evidence="7">
    <location>
        <begin position="20"/>
        <end position="38"/>
    </location>
</feature>
<evidence type="ECO:0000256" key="4">
    <source>
        <dbReference type="ARBA" id="ARBA00022989"/>
    </source>
</evidence>
<keyword evidence="2" id="KW-1003">Cell membrane</keyword>
<evidence type="ECO:0000313" key="9">
    <source>
        <dbReference type="Proteomes" id="UP000730618"/>
    </source>
</evidence>
<evidence type="ECO:0000313" key="8">
    <source>
        <dbReference type="EMBL" id="CAG7648562.1"/>
    </source>
</evidence>
<dbReference type="PANTHER" id="PTHR30561:SF7">
    <property type="entry name" value="GUANIDINIUM EFFLUX SYSTEM SUBUNIT GDNC-RELATED"/>
    <property type="match status" value="1"/>
</dbReference>
<keyword evidence="4 7" id="KW-1133">Transmembrane helix</keyword>
<evidence type="ECO:0000256" key="7">
    <source>
        <dbReference type="SAM" id="Phobius"/>
    </source>
</evidence>
<dbReference type="InterPro" id="IPR045324">
    <property type="entry name" value="Small_multidrug_res"/>
</dbReference>
<evidence type="ECO:0000256" key="6">
    <source>
        <dbReference type="RuleBase" id="RU003942"/>
    </source>
</evidence>
<accession>A0ABM8VLG7</accession>
<organism evidence="8 9">
    <name type="scientific">Paenibacillus allorhizosphaerae</name>
    <dbReference type="NCBI Taxonomy" id="2849866"/>
    <lineage>
        <taxon>Bacteria</taxon>
        <taxon>Bacillati</taxon>
        <taxon>Bacillota</taxon>
        <taxon>Bacilli</taxon>
        <taxon>Bacillales</taxon>
        <taxon>Paenibacillaceae</taxon>
        <taxon>Paenibacillus</taxon>
    </lineage>
</organism>
<keyword evidence="9" id="KW-1185">Reference proteome</keyword>
<feature type="transmembrane region" description="Helical" evidence="7">
    <location>
        <begin position="50"/>
        <end position="70"/>
    </location>
</feature>
<keyword evidence="3 6" id="KW-0812">Transmembrane</keyword>
<comment type="subcellular location">
    <subcellularLocation>
        <location evidence="1 6">Cell membrane</location>
        <topology evidence="1 6">Multi-pass membrane protein</topology>
    </subcellularLocation>
</comment>
<dbReference type="PANTHER" id="PTHR30561">
    <property type="entry name" value="SMR FAMILY PROTON-DEPENDENT DRUG EFFLUX TRANSPORTER SUGE"/>
    <property type="match status" value="1"/>
</dbReference>
<evidence type="ECO:0000256" key="2">
    <source>
        <dbReference type="ARBA" id="ARBA00022475"/>
    </source>
</evidence>
<protein>
    <submittedName>
        <fullName evidence="8">Guanidinium efflux system subunit GdnC</fullName>
    </submittedName>
</protein>
<evidence type="ECO:0000256" key="5">
    <source>
        <dbReference type="ARBA" id="ARBA00023136"/>
    </source>
</evidence>
<feature type="transmembrane region" description="Helical" evidence="7">
    <location>
        <begin position="76"/>
        <end position="94"/>
    </location>
</feature>
<keyword evidence="5 7" id="KW-0472">Membrane</keyword>
<dbReference type="Pfam" id="PF00893">
    <property type="entry name" value="Multi_Drug_Res"/>
    <property type="match status" value="1"/>
</dbReference>
<proteinExistence type="inferred from homology"/>
<sequence length="104" mass="11147">MLAGVFEVVWVAGLSHATAWWHWFITLAVIIFSFKVLLDAAAKLPIGTVYAVFTGLGTGGTVIAEMVFFGEPADPLKLLFVATLVAGVIGLKNVTREIEAKRGE</sequence>
<reference evidence="8 9" key="1">
    <citation type="submission" date="2021-06" db="EMBL/GenBank/DDBJ databases">
        <authorList>
            <person name="Criscuolo A."/>
        </authorList>
    </citation>
    <scope>NUCLEOTIDE SEQUENCE [LARGE SCALE GENOMIC DNA]</scope>
    <source>
        <strain evidence="9">CIP 111802</strain>
    </source>
</reference>
<comment type="similarity">
    <text evidence="6">Belongs to the drug/metabolite transporter (DMT) superfamily. Small multidrug resistance (SMR) (TC 2.A.7.1) family.</text>
</comment>
<dbReference type="InterPro" id="IPR000390">
    <property type="entry name" value="Small_drug/metabolite_transptr"/>
</dbReference>
<dbReference type="EMBL" id="CAJVCE010000012">
    <property type="protein sequence ID" value="CAG7648562.1"/>
    <property type="molecule type" value="Genomic_DNA"/>
</dbReference>
<evidence type="ECO:0000256" key="3">
    <source>
        <dbReference type="ARBA" id="ARBA00022692"/>
    </source>
</evidence>
<evidence type="ECO:0000256" key="1">
    <source>
        <dbReference type="ARBA" id="ARBA00004651"/>
    </source>
</evidence>
<name>A0ABM8VLG7_9BACL</name>